<keyword evidence="1" id="KW-0812">Transmembrane</keyword>
<proteinExistence type="predicted"/>
<organism evidence="2 3">
    <name type="scientific">Hymenobacter sedentarius</name>
    <dbReference type="NCBI Taxonomy" id="1411621"/>
    <lineage>
        <taxon>Bacteria</taxon>
        <taxon>Pseudomonadati</taxon>
        <taxon>Bacteroidota</taxon>
        <taxon>Cytophagia</taxon>
        <taxon>Cytophagales</taxon>
        <taxon>Hymenobacteraceae</taxon>
        <taxon>Hymenobacter</taxon>
    </lineage>
</organism>
<evidence type="ECO:0000313" key="3">
    <source>
        <dbReference type="Proteomes" id="UP000059542"/>
    </source>
</evidence>
<evidence type="ECO:0000313" key="2">
    <source>
        <dbReference type="EMBL" id="ALW84320.1"/>
    </source>
</evidence>
<feature type="transmembrane region" description="Helical" evidence="1">
    <location>
        <begin position="52"/>
        <end position="75"/>
    </location>
</feature>
<dbReference type="Proteomes" id="UP000059542">
    <property type="component" value="Chromosome"/>
</dbReference>
<keyword evidence="1" id="KW-0472">Membrane</keyword>
<keyword evidence="3" id="KW-1185">Reference proteome</keyword>
<keyword evidence="1" id="KW-1133">Transmembrane helix</keyword>
<sequence length="135" mass="15097">MQAKTPSKSVNEFQRCPAMHKPRRGKAIAAFWHQQGPAVPCGRNYVSDIMRFWLIFILLFFAVRYVLPIVLRLVLSGFVRKQMRNGGFGVPPQAQAGPTRAPGEIHVDYVPPVAPEADKPAGFKGGEYVDFEEVK</sequence>
<dbReference type="AlphaFoldDB" id="A0A0U4AL43"/>
<dbReference type="KEGG" id="hyg:AUC43_03950"/>
<protein>
    <recommendedName>
        <fullName evidence="4">DUF4834 domain-containing protein</fullName>
    </recommendedName>
</protein>
<reference evidence="2 3" key="1">
    <citation type="submission" date="2015-12" db="EMBL/GenBank/DDBJ databases">
        <authorList>
            <person name="Shamseldin A."/>
            <person name="Moawad H."/>
            <person name="Abd El-Rahim W.M."/>
            <person name="Sadowsky M.J."/>
        </authorList>
    </citation>
    <scope>NUCLEOTIDE SEQUENCE [LARGE SCALE GENOMIC DNA]</scope>
    <source>
        <strain evidence="2 3">DG5B</strain>
    </source>
</reference>
<evidence type="ECO:0008006" key="4">
    <source>
        <dbReference type="Google" id="ProtNLM"/>
    </source>
</evidence>
<accession>A0A0U4AL43</accession>
<evidence type="ECO:0000256" key="1">
    <source>
        <dbReference type="SAM" id="Phobius"/>
    </source>
</evidence>
<name>A0A0U4AL43_9BACT</name>
<dbReference type="EMBL" id="CP013909">
    <property type="protein sequence ID" value="ALW84320.1"/>
    <property type="molecule type" value="Genomic_DNA"/>
</dbReference>
<gene>
    <name evidence="2" type="ORF">AUC43_03950</name>
</gene>